<keyword evidence="5" id="KW-1185">Reference proteome</keyword>
<feature type="region of interest" description="Disordered" evidence="1">
    <location>
        <begin position="181"/>
        <end position="203"/>
    </location>
</feature>
<proteinExistence type="predicted"/>
<dbReference type="GO" id="GO:0006694">
    <property type="term" value="P:steroid biosynthetic process"/>
    <property type="evidence" value="ECO:0007669"/>
    <property type="project" value="InterPro"/>
</dbReference>
<dbReference type="GO" id="GO:0016616">
    <property type="term" value="F:oxidoreductase activity, acting on the CH-OH group of donors, NAD or NADP as acceptor"/>
    <property type="evidence" value="ECO:0007669"/>
    <property type="project" value="InterPro"/>
</dbReference>
<keyword evidence="2" id="KW-0812">Transmembrane</keyword>
<reference evidence="4" key="1">
    <citation type="journal article" date="2020" name="bioRxiv">
        <title>Comparative genomics of Chlamydomonas.</title>
        <authorList>
            <person name="Craig R.J."/>
            <person name="Hasan A.R."/>
            <person name="Ness R.W."/>
            <person name="Keightley P.D."/>
        </authorList>
    </citation>
    <scope>NUCLEOTIDE SEQUENCE</scope>
    <source>
        <strain evidence="4">CCAP 11/70</strain>
    </source>
</reference>
<dbReference type="GO" id="GO:0005737">
    <property type="term" value="C:cytoplasm"/>
    <property type="evidence" value="ECO:0007669"/>
    <property type="project" value="TreeGrafter"/>
</dbReference>
<dbReference type="InterPro" id="IPR051783">
    <property type="entry name" value="NAD(P)-dependent_oxidoreduct"/>
</dbReference>
<dbReference type="Proteomes" id="UP000612055">
    <property type="component" value="Unassembled WGS sequence"/>
</dbReference>
<dbReference type="AlphaFoldDB" id="A0A836C6V4"/>
<dbReference type="OrthoDB" id="10058185at2759"/>
<feature type="domain" description="3-beta hydroxysteroid dehydrogenase/isomerase" evidence="3">
    <location>
        <begin position="60"/>
        <end position="286"/>
    </location>
</feature>
<evidence type="ECO:0000313" key="4">
    <source>
        <dbReference type="EMBL" id="KAG2501117.1"/>
    </source>
</evidence>
<dbReference type="PANTHER" id="PTHR48079">
    <property type="entry name" value="PROTEIN YEEZ"/>
    <property type="match status" value="1"/>
</dbReference>
<dbReference type="InterPro" id="IPR036291">
    <property type="entry name" value="NAD(P)-bd_dom_sf"/>
</dbReference>
<name>A0A836C6V4_9CHLO</name>
<dbReference type="PANTHER" id="PTHR48079:SF6">
    <property type="entry name" value="NAD(P)-BINDING DOMAIN-CONTAINING PROTEIN-RELATED"/>
    <property type="match status" value="1"/>
</dbReference>
<dbReference type="GO" id="GO:0004029">
    <property type="term" value="F:aldehyde dehydrogenase (NAD+) activity"/>
    <property type="evidence" value="ECO:0007669"/>
    <property type="project" value="TreeGrafter"/>
</dbReference>
<evidence type="ECO:0000259" key="3">
    <source>
        <dbReference type="Pfam" id="PF01073"/>
    </source>
</evidence>
<gene>
    <name evidence="4" type="ORF">HYH03_000935</name>
</gene>
<dbReference type="Gene3D" id="3.40.50.720">
    <property type="entry name" value="NAD(P)-binding Rossmann-like Domain"/>
    <property type="match status" value="1"/>
</dbReference>
<comment type="caution">
    <text evidence="4">The sequence shown here is derived from an EMBL/GenBank/DDBJ whole genome shotgun (WGS) entry which is preliminary data.</text>
</comment>
<dbReference type="SUPFAM" id="SSF51735">
    <property type="entry name" value="NAD(P)-binding Rossmann-fold domains"/>
    <property type="match status" value="1"/>
</dbReference>
<feature type="transmembrane region" description="Helical" evidence="2">
    <location>
        <begin position="6"/>
        <end position="24"/>
    </location>
</feature>
<evidence type="ECO:0000256" key="1">
    <source>
        <dbReference type="SAM" id="MobiDB-lite"/>
    </source>
</evidence>
<evidence type="ECO:0000256" key="2">
    <source>
        <dbReference type="SAM" id="Phobius"/>
    </source>
</evidence>
<keyword evidence="2" id="KW-1133">Transmembrane helix</keyword>
<dbReference type="Pfam" id="PF01073">
    <property type="entry name" value="3Beta_HSD"/>
    <property type="match status" value="1"/>
</dbReference>
<accession>A0A836C6V4</accession>
<evidence type="ECO:0000313" key="5">
    <source>
        <dbReference type="Proteomes" id="UP000612055"/>
    </source>
</evidence>
<dbReference type="EMBL" id="JAEHOE010000002">
    <property type="protein sequence ID" value="KAG2501117.1"/>
    <property type="molecule type" value="Genomic_DNA"/>
</dbReference>
<keyword evidence="2" id="KW-0472">Membrane</keyword>
<protein>
    <recommendedName>
        <fullName evidence="3">3-beta hydroxysteroid dehydrogenase/isomerase domain-containing protein</fullName>
    </recommendedName>
</protein>
<dbReference type="InterPro" id="IPR002225">
    <property type="entry name" value="3Beta_OHSteriod_DH/Estase"/>
</dbReference>
<sequence>METWIMVGALGAAVAIKLAFFYVYTKQGAKNDPIGQKKRAAVPFEVVQKGAEKDGKHICVTGGCGFLGSSIVRQLYDAVGPRVSIVVLDAAIHEHFGSLVPGVTYIKGDVSAISHVHAALAGCDLVIHSAGLVGNVTTKAADYNKVNELGTRNVVETCLELDVKNLVYTSSLSVAFPLSSARRSGHGGSRTPIPESAKPVPDEDLNGDYARSKAAAERLVVAANCHVLHTVVLRPGGVYGAKDPHLIPVIFQGTPYIGDGNVVVPFVWVEDAAAAHVKAAQIMLGLAPPPASAGQDRLHGRVFHLNHDVGTDPFLYAEMGGGPLQPGAAGPKAASVLAKEKAAGLPETLPPGVNAYGMKCNGGSPLGIVMALADLNKLAVRWLGMPLLDVGCHPQNITFASNNWIGDITQARRMLGWEPTPWRVVAARLGEEAAEAGNKRWQGFDVGVAAPPAGKAKRA</sequence>
<organism evidence="4 5">
    <name type="scientific">Edaphochlamys debaryana</name>
    <dbReference type="NCBI Taxonomy" id="47281"/>
    <lineage>
        <taxon>Eukaryota</taxon>
        <taxon>Viridiplantae</taxon>
        <taxon>Chlorophyta</taxon>
        <taxon>core chlorophytes</taxon>
        <taxon>Chlorophyceae</taxon>
        <taxon>CS clade</taxon>
        <taxon>Chlamydomonadales</taxon>
        <taxon>Chlamydomonadales incertae sedis</taxon>
        <taxon>Edaphochlamys</taxon>
    </lineage>
</organism>